<dbReference type="Proteomes" id="UP000320184">
    <property type="component" value="Unassembled WGS sequence"/>
</dbReference>
<evidence type="ECO:0000259" key="7">
    <source>
        <dbReference type="Pfam" id="PF02272"/>
    </source>
</evidence>
<dbReference type="Pfam" id="PF02272">
    <property type="entry name" value="DHHA1"/>
    <property type="match status" value="1"/>
</dbReference>
<feature type="domain" description="RecJ OB" evidence="8">
    <location>
        <begin position="461"/>
        <end position="565"/>
    </location>
</feature>
<dbReference type="Pfam" id="PF01368">
    <property type="entry name" value="DHH"/>
    <property type="match status" value="1"/>
</dbReference>
<organism evidence="9 10">
    <name type="scientific">Eiseniibacteriota bacterium</name>
    <dbReference type="NCBI Taxonomy" id="2212470"/>
    <lineage>
        <taxon>Bacteria</taxon>
        <taxon>Candidatus Eiseniibacteriota</taxon>
    </lineage>
</organism>
<dbReference type="GO" id="GO:0008409">
    <property type="term" value="F:5'-3' exonuclease activity"/>
    <property type="evidence" value="ECO:0007669"/>
    <property type="project" value="InterPro"/>
</dbReference>
<evidence type="ECO:0000313" key="9">
    <source>
        <dbReference type="EMBL" id="TMQ52175.1"/>
    </source>
</evidence>
<dbReference type="InterPro" id="IPR004610">
    <property type="entry name" value="RecJ"/>
</dbReference>
<reference evidence="9 10" key="1">
    <citation type="journal article" date="2019" name="Nat. Microbiol.">
        <title>Mediterranean grassland soil C-N compound turnover is dependent on rainfall and depth, and is mediated by genomically divergent microorganisms.</title>
        <authorList>
            <person name="Diamond S."/>
            <person name="Andeer P.F."/>
            <person name="Li Z."/>
            <person name="Crits-Christoph A."/>
            <person name="Burstein D."/>
            <person name="Anantharaman K."/>
            <person name="Lane K.R."/>
            <person name="Thomas B.C."/>
            <person name="Pan C."/>
            <person name="Northen T.R."/>
            <person name="Banfield J.F."/>
        </authorList>
    </citation>
    <scope>NUCLEOTIDE SEQUENCE [LARGE SCALE GENOMIC DNA]</scope>
    <source>
        <strain evidence="9">WS_3</strain>
    </source>
</reference>
<evidence type="ECO:0000256" key="2">
    <source>
        <dbReference type="ARBA" id="ARBA00019841"/>
    </source>
</evidence>
<dbReference type="NCBIfam" id="TIGR00644">
    <property type="entry name" value="recJ"/>
    <property type="match status" value="1"/>
</dbReference>
<dbReference type="Gene3D" id="3.90.1640.30">
    <property type="match status" value="1"/>
</dbReference>
<feature type="domain" description="DHHA1" evidence="7">
    <location>
        <begin position="360"/>
        <end position="447"/>
    </location>
</feature>
<dbReference type="InterPro" id="IPR003156">
    <property type="entry name" value="DHHA1_dom"/>
</dbReference>
<dbReference type="InterPro" id="IPR001667">
    <property type="entry name" value="DDH_dom"/>
</dbReference>
<dbReference type="Gene3D" id="3.10.310.30">
    <property type="match status" value="1"/>
</dbReference>
<dbReference type="PANTHER" id="PTHR30255:SF2">
    <property type="entry name" value="SINGLE-STRANDED-DNA-SPECIFIC EXONUCLEASE RECJ"/>
    <property type="match status" value="1"/>
</dbReference>
<dbReference type="InterPro" id="IPR041122">
    <property type="entry name" value="RecJ_OB"/>
</dbReference>
<dbReference type="EMBL" id="VBOT01000041">
    <property type="protein sequence ID" value="TMQ52175.1"/>
    <property type="molecule type" value="Genomic_DNA"/>
</dbReference>
<sequence>MIAPPVAPQWVPHPRRDFDRALSLARQLDAPLAAAQAMVNRGVDTLEAARRFLDPALEDLHDPFELLDLPRAVARIHAAVAGGERILVHGDYDVDGITSTYLLYVALRELGARVEYRIPHRTRDGYGLSVQAIEDARRRSCTLIVTVDCGITATEAVTRARDAGIDTVITDHHEPLGDLPEAVAVVNPHRPGCPYPFKHLAGVGVTFKLVEAMLRDRGGLERAGDFLDVVAIGTIADVVPLVGENRVLARLGLERLSQSSHLGLRALIEVAGLQGKIISSGQVAFVLAPRINAAGRMGNAEQGLRLLLSRDPQEARVCAESLEEDNDLRRRYDEEALEEAARQVVEELDWPRCSSILLWSERWHPGVIGIVASRLVERFQRPTVLVSLNGNRGRGSGRSLPGLDLNQVLGHCRDLLEAYGGHAFAAGLTVGRERLPELRERLESLVRERLSPEDCVPRIPIDAEVQLGECDLTLVEWLERLSPHGLGNPEPVFVASGVAVGSVSAVGGGKHLRLTVRDRTGNAEAIAFGLGDRAQSVATAGRCDVAFVPSRNEWMGETRVQLKVKGVRVP</sequence>
<protein>
    <recommendedName>
        <fullName evidence="2">Single-stranded-DNA-specific exonuclease RecJ</fullName>
    </recommendedName>
</protein>
<dbReference type="SUPFAM" id="SSF64182">
    <property type="entry name" value="DHH phosphoesterases"/>
    <property type="match status" value="1"/>
</dbReference>
<dbReference type="PANTHER" id="PTHR30255">
    <property type="entry name" value="SINGLE-STRANDED-DNA-SPECIFIC EXONUCLEASE RECJ"/>
    <property type="match status" value="1"/>
</dbReference>
<evidence type="ECO:0000256" key="5">
    <source>
        <dbReference type="ARBA" id="ARBA00022839"/>
    </source>
</evidence>
<dbReference type="InterPro" id="IPR038763">
    <property type="entry name" value="DHH_sf"/>
</dbReference>
<gene>
    <name evidence="9" type="primary">recJ</name>
    <name evidence="9" type="ORF">E6K73_03635</name>
</gene>
<comment type="caution">
    <text evidence="9">The sequence shown here is derived from an EMBL/GenBank/DDBJ whole genome shotgun (WGS) entry which is preliminary data.</text>
</comment>
<dbReference type="GO" id="GO:0006310">
    <property type="term" value="P:DNA recombination"/>
    <property type="evidence" value="ECO:0007669"/>
    <property type="project" value="InterPro"/>
</dbReference>
<dbReference type="Pfam" id="PF17768">
    <property type="entry name" value="RecJ_OB"/>
    <property type="match status" value="1"/>
</dbReference>
<keyword evidence="4" id="KW-0378">Hydrolase</keyword>
<evidence type="ECO:0000256" key="1">
    <source>
        <dbReference type="ARBA" id="ARBA00005915"/>
    </source>
</evidence>
<accession>A0A538SLC1</accession>
<evidence type="ECO:0000256" key="4">
    <source>
        <dbReference type="ARBA" id="ARBA00022801"/>
    </source>
</evidence>
<keyword evidence="3" id="KW-0540">Nuclease</keyword>
<dbReference type="AlphaFoldDB" id="A0A538SLC1"/>
<keyword evidence="5 9" id="KW-0269">Exonuclease</keyword>
<evidence type="ECO:0000256" key="3">
    <source>
        <dbReference type="ARBA" id="ARBA00022722"/>
    </source>
</evidence>
<evidence type="ECO:0000313" key="10">
    <source>
        <dbReference type="Proteomes" id="UP000320184"/>
    </source>
</evidence>
<evidence type="ECO:0000259" key="8">
    <source>
        <dbReference type="Pfam" id="PF17768"/>
    </source>
</evidence>
<name>A0A538SLC1_UNCEI</name>
<dbReference type="GO" id="GO:0006281">
    <property type="term" value="P:DNA repair"/>
    <property type="evidence" value="ECO:0007669"/>
    <property type="project" value="InterPro"/>
</dbReference>
<proteinExistence type="inferred from homology"/>
<dbReference type="GO" id="GO:0003676">
    <property type="term" value="F:nucleic acid binding"/>
    <property type="evidence" value="ECO:0007669"/>
    <property type="project" value="InterPro"/>
</dbReference>
<dbReference type="InterPro" id="IPR051673">
    <property type="entry name" value="SSDNA_exonuclease_RecJ"/>
</dbReference>
<comment type="similarity">
    <text evidence="1">Belongs to the RecJ family.</text>
</comment>
<evidence type="ECO:0000259" key="6">
    <source>
        <dbReference type="Pfam" id="PF01368"/>
    </source>
</evidence>
<feature type="domain" description="DDH" evidence="6">
    <location>
        <begin position="85"/>
        <end position="234"/>
    </location>
</feature>